<evidence type="ECO:0000313" key="5">
    <source>
        <dbReference type="Proteomes" id="UP000295680"/>
    </source>
</evidence>
<dbReference type="PRINTS" id="PR00149">
    <property type="entry name" value="FUMRATELYASE"/>
</dbReference>
<protein>
    <submittedName>
        <fullName evidence="4">3-carboxy-cis,cis-muconate cycloisomerase</fullName>
    </submittedName>
</protein>
<comment type="similarity">
    <text evidence="2">Belongs to the class-II fumarase/aspartase family.</text>
</comment>
<dbReference type="InterPro" id="IPR008948">
    <property type="entry name" value="L-Aspartase-like"/>
</dbReference>
<dbReference type="RefSeq" id="WP_132125795.1">
    <property type="nucleotide sequence ID" value="NZ_SLWS01000018.1"/>
</dbReference>
<evidence type="ECO:0000256" key="2">
    <source>
        <dbReference type="ARBA" id="ARBA00034772"/>
    </source>
</evidence>
<dbReference type="SUPFAM" id="SSF48557">
    <property type="entry name" value="L-aspartase-like"/>
    <property type="match status" value="1"/>
</dbReference>
<dbReference type="CDD" id="cd01597">
    <property type="entry name" value="pCLME"/>
    <property type="match status" value="1"/>
</dbReference>
<dbReference type="Gene3D" id="1.20.200.10">
    <property type="entry name" value="Fumarase/aspartase (Central domain)"/>
    <property type="match status" value="1"/>
</dbReference>
<sequence length="416" mass="44958">MFDELFGKLDDTAWLQAMLDAEKALVSALAQAGHIPVETAEEIKRHCTIDGIDPAELGRRAIAAGNPVVPLVKLLRERVPEHARYVHFGATSQDIMDTAAALVASRALVPMTADVDAAMHKCLLLAGDHRDTVMIGRTLGQQASPVTFGLKCAGWATALYRAVHNVRRVRLDAQLGGAVGTLAMIGDTKVSEWFAVKVGLTEPVIPWHTDRTRLAELAAALGVLAGVLGKIALDVTLLAQTEIDEVREATGGGSSTLPHKQNPTRSVLITAAVRQVPGLVATMLAAMPQENERATGAWHAEWETLTSLLRLVGGAAARTRDLLDGLQVDKERMRVNLELTNGLVMAEAVVARTGQPEVVAEIVRRAAESGQSFRACLIADRRINLSEEDIDRALDPAEYVGVANEFVERVLRYRYE</sequence>
<dbReference type="Gene3D" id="1.10.40.30">
    <property type="entry name" value="Fumarase/aspartase (C-terminal domain)"/>
    <property type="match status" value="1"/>
</dbReference>
<dbReference type="InterPro" id="IPR000362">
    <property type="entry name" value="Fumarate_lyase_fam"/>
</dbReference>
<comment type="caution">
    <text evidence="4">The sequence shown here is derived from an EMBL/GenBank/DDBJ whole genome shotgun (WGS) entry which is preliminary data.</text>
</comment>
<dbReference type="AlphaFoldDB" id="A0A4R2IRI2"/>
<dbReference type="OrthoDB" id="9768878at2"/>
<accession>A0A4R2IRI2</accession>
<dbReference type="InterPro" id="IPR019468">
    <property type="entry name" value="AdenyloSucc_lyase_C"/>
</dbReference>
<dbReference type="PANTHER" id="PTHR43172:SF2">
    <property type="entry name" value="ADENYLOSUCCINATE LYASE C-TERMINAL DOMAIN-CONTAINING PROTEIN"/>
    <property type="match status" value="1"/>
</dbReference>
<keyword evidence="4" id="KW-0413">Isomerase</keyword>
<evidence type="ECO:0000313" key="4">
    <source>
        <dbReference type="EMBL" id="TCO46668.1"/>
    </source>
</evidence>
<feature type="domain" description="Adenylosuccinate lyase C-terminal" evidence="3">
    <location>
        <begin position="341"/>
        <end position="411"/>
    </location>
</feature>
<organism evidence="4 5">
    <name type="scientific">Actinocrispum wychmicini</name>
    <dbReference type="NCBI Taxonomy" id="1213861"/>
    <lineage>
        <taxon>Bacteria</taxon>
        <taxon>Bacillati</taxon>
        <taxon>Actinomycetota</taxon>
        <taxon>Actinomycetes</taxon>
        <taxon>Pseudonocardiales</taxon>
        <taxon>Pseudonocardiaceae</taxon>
        <taxon>Actinocrispum</taxon>
    </lineage>
</organism>
<dbReference type="PANTHER" id="PTHR43172">
    <property type="entry name" value="ADENYLOSUCCINATE LYASE"/>
    <property type="match status" value="1"/>
</dbReference>
<keyword evidence="1" id="KW-0456">Lyase</keyword>
<dbReference type="InterPro" id="IPR022761">
    <property type="entry name" value="Fumarate_lyase_N"/>
</dbReference>
<dbReference type="EMBL" id="SLWS01000018">
    <property type="protein sequence ID" value="TCO46668.1"/>
    <property type="molecule type" value="Genomic_DNA"/>
</dbReference>
<dbReference type="SMART" id="SM00998">
    <property type="entry name" value="ADSL_C"/>
    <property type="match status" value="1"/>
</dbReference>
<dbReference type="GO" id="GO:0016829">
    <property type="term" value="F:lyase activity"/>
    <property type="evidence" value="ECO:0007669"/>
    <property type="project" value="UniProtKB-KW"/>
</dbReference>
<gene>
    <name evidence="4" type="ORF">EV192_11863</name>
</gene>
<evidence type="ECO:0000256" key="1">
    <source>
        <dbReference type="ARBA" id="ARBA00023239"/>
    </source>
</evidence>
<evidence type="ECO:0000259" key="3">
    <source>
        <dbReference type="SMART" id="SM00998"/>
    </source>
</evidence>
<dbReference type="Pfam" id="PF10397">
    <property type="entry name" value="ADSL_C"/>
    <property type="match status" value="1"/>
</dbReference>
<proteinExistence type="inferred from homology"/>
<keyword evidence="5" id="KW-1185">Reference proteome</keyword>
<dbReference type="Proteomes" id="UP000295680">
    <property type="component" value="Unassembled WGS sequence"/>
</dbReference>
<dbReference type="PRINTS" id="PR00145">
    <property type="entry name" value="ARGSUCLYASE"/>
</dbReference>
<reference evidence="4 5" key="1">
    <citation type="submission" date="2019-03" db="EMBL/GenBank/DDBJ databases">
        <title>Genomic Encyclopedia of Type Strains, Phase IV (KMG-IV): sequencing the most valuable type-strain genomes for metagenomic binning, comparative biology and taxonomic classification.</title>
        <authorList>
            <person name="Goeker M."/>
        </authorList>
    </citation>
    <scope>NUCLEOTIDE SEQUENCE [LARGE SCALE GENOMIC DNA]</scope>
    <source>
        <strain evidence="4 5">DSM 45934</strain>
    </source>
</reference>
<dbReference type="GO" id="GO:0016853">
    <property type="term" value="F:isomerase activity"/>
    <property type="evidence" value="ECO:0007669"/>
    <property type="project" value="UniProtKB-KW"/>
</dbReference>
<name>A0A4R2IRI2_9PSEU</name>
<dbReference type="Pfam" id="PF00206">
    <property type="entry name" value="Lyase_1"/>
    <property type="match status" value="1"/>
</dbReference>